<dbReference type="Proteomes" id="UP000559027">
    <property type="component" value="Unassembled WGS sequence"/>
</dbReference>
<feature type="region of interest" description="Disordered" evidence="1">
    <location>
        <begin position="1254"/>
        <end position="1308"/>
    </location>
</feature>
<feature type="region of interest" description="Disordered" evidence="1">
    <location>
        <begin position="1744"/>
        <end position="1809"/>
    </location>
</feature>
<feature type="compositionally biased region" description="Low complexity" evidence="1">
    <location>
        <begin position="486"/>
        <end position="497"/>
    </location>
</feature>
<evidence type="ECO:0000313" key="2">
    <source>
        <dbReference type="EMBL" id="KAF5347579.1"/>
    </source>
</evidence>
<feature type="compositionally biased region" description="Polar residues" evidence="1">
    <location>
        <begin position="474"/>
        <end position="483"/>
    </location>
</feature>
<feature type="compositionally biased region" description="Basic and acidic residues" evidence="1">
    <location>
        <begin position="332"/>
        <end position="364"/>
    </location>
</feature>
<feature type="region of interest" description="Disordered" evidence="1">
    <location>
        <begin position="919"/>
        <end position="958"/>
    </location>
</feature>
<feature type="region of interest" description="Disordered" evidence="1">
    <location>
        <begin position="1157"/>
        <end position="1176"/>
    </location>
</feature>
<feature type="compositionally biased region" description="Polar residues" evidence="1">
    <location>
        <begin position="866"/>
        <end position="880"/>
    </location>
</feature>
<feature type="compositionally biased region" description="Low complexity" evidence="1">
    <location>
        <begin position="280"/>
        <end position="303"/>
    </location>
</feature>
<sequence length="2176" mass="237259">MQDMLQNSSNIHTTTTSHDRPQIPSIRLISATPSASGMASEANNSFTNSFESSWASATPSVIAPRPDAPTRKRLVPKKSKLGLLSVGSRDKGKEFADATRRDSAAVRDGFDIYVDQTNDPELEDIVVVKKQKSRGTLNDLKWGALGEVTNVPSVSQNGPISSTILKMKDEDKKWWSIGRGRKDSKGKDKDGKENEMRSQSPLMRSKTPEPLKAHSDGRARFNSLDSRALLGASVNMGFSKTSTASDPERTPRPTHPQRSFTPDSLREACRAPSPPPPRSTTPASTLSGFLAPSSSSSGGVKEQGSIALRAIRSVKSLARVGGWSQLGVNENGTKEGPVKEKKEKKKELREGKENRDGTLREKRDRKEKKDKKDKREKDKREKKEKKERKESDGTLRLSTSSFEAGSLTASPEQVENTQTLGKKKRSILGIGLGLPSSMRLPTARGGSTTSSIFLQPNRPSVEGLGNRPKERMGSTISTASSLRPISMASSSGASASTRESRGSVKWDEEGLQSGRREIQKEKKEKRKKKKEREREEGVDSKRLSDGKRRISITDVFPEVTMGEDLMDVDRQEEIHKRFSTAFPIVTIEEATTDGHDDESDNIHDSLVYGGILKEDEKKDSPQTTPVKRQRVRPMSEQLLGKARPRAVYEDDEGVLSILDAATNDLAQLINNLDLEATPNTPDLTPLRPDFLDRSNATSNGSPVKRARLTTDSPLKDKSPSIVDAHGAKGLYSRPSVASITSLRPYAQSRGKATKTLATPVYTLPLVNDTTVRKRPSELEIGQPIKPWPVLLQQISPIKDRSVAKRSNKENVPSTQSPSKIGTWKKGHKRTMTPGPEPEPGPVFHPLRPPKSRIIRLSDALDGNATIKPSASSIFAPSTNAPKEKGLKGSASPPPSLGRRASAFLRKRCSLLPIPADISSGDASFSGSTSSSDNATSASGSVPVPVPAEKRRKRMPGTLGGSDVSCYAVPELDAFDPDSDIPDELQHILNTNNNSGKDDDTFDFSKRFVHDDDDSGDIERPRSILPPLEFPDLPSEILSAPIFNPSLSGTTDVLDEIDEGDHADVEFDPDGDTKKSFDFTGELRRLNESGASHRHSFVEQLENAFRTPATLDLRCDLGGLLQVEAPPVPRLPLDFNIGRRDPQGVSWELPESGVSNLTDKSVSVEEGTSAEQSGSEIGDEPEAFDILKVSRLVNVRDPVSFGLHSTEPDSTNIDNRALPNLHGTSRLSSTTEAASILDSSLEVDSAEVTGRIVVSADPTEELEPSATSSRPGDTRPFNGELNTSFKFGGLPRQVAPEQPSKADPPLTLSDIIPPPSHVRSLSASTASSELPLEDDSLFKSLLAKVSDPPQPRPKAISDADNQFLQARQSFYRHSQASSVSSFAGFDSFEEVRRGFEFNSERPGFYPPPSTNNQSRYIRDSVMSIASVSSYGHVINPGIPDPFDFGLPSLQERPLSENLSTMSFTVDDTFSFLNHASRRRRRVDSDASSFYFHAPASRPRDRRRESALSVASQAPPVSLYNRSFGAHRHNDSSGSTGSGHPRRHSHRFNNSTDSIVSDLSAMRLGRPGLGDKMFDVADQAMPLASISASPTDSMSESLSFQFRQPTFDSIMDDERRMSVDVSDSIFNKTGQRTSVTSDVSLFGRDDDACIQPGHLPSYQFRPLSFMSAHSVHSPVKDDDTMISMLGGGHVRRRSIGSIMAGSPCARVEKRKHSTFQDVKGSGDEYVTPNKTRRVEKPMIPSLRAVSEHVSPAREAQSASSGQPSPEESCFVGQGEDSSMSFRPVPVFTRPPPASRSRSSTCTSSFGGDTPPLSACDGASISGSSMSSFDLSDIDTMLSHSAYSISAREQVRSRARARGHGHRRRFSHVRSSRSGSVYETIQEELASADSSPAQSITTDKSTHPTKVFIVDSDTASIYSNPDESTSLWDDDRGITALRKYYALQDEVQSTVMESKRLWLDTPFSIFALQSFKPPHHAEDMKAMLEHSVENYGPLPSELRPSRARSRKDSRPSPYPQSRPVKPILSPELAPLSTHPEKASYPSSDPTPLVPLSSKLDNGSSLSHFTNPPSLCIPSVGNTNNTSSTEYMKSTVRPRVASNTRRTALGWTKRNGIKGSVDTAGVHGKLSAGANTASTNQKENIAGMGSIITSENSLRFNRPRPKGRPASASNAKPVQRPIRI</sequence>
<dbReference type="EMBL" id="JAACJO010000024">
    <property type="protein sequence ID" value="KAF5347579.1"/>
    <property type="molecule type" value="Genomic_DNA"/>
</dbReference>
<feature type="region of interest" description="Disordered" evidence="1">
    <location>
        <begin position="800"/>
        <end position="848"/>
    </location>
</feature>
<proteinExistence type="predicted"/>
<feature type="region of interest" description="Disordered" evidence="1">
    <location>
        <begin position="235"/>
        <end position="303"/>
    </location>
</feature>
<feature type="region of interest" description="Disordered" evidence="1">
    <location>
        <begin position="679"/>
        <end position="721"/>
    </location>
</feature>
<feature type="compositionally biased region" description="Basic and acidic residues" evidence="1">
    <location>
        <begin position="532"/>
        <end position="545"/>
    </location>
</feature>
<feature type="compositionally biased region" description="Polar residues" evidence="1">
    <location>
        <begin position="1754"/>
        <end position="1763"/>
    </location>
</feature>
<feature type="region of interest" description="Disordered" evidence="1">
    <location>
        <begin position="1517"/>
        <end position="1550"/>
    </location>
</feature>
<gene>
    <name evidence="2" type="ORF">D9756_010679</name>
</gene>
<feature type="compositionally biased region" description="Low complexity" evidence="1">
    <location>
        <begin position="919"/>
        <end position="940"/>
    </location>
</feature>
<feature type="region of interest" description="Disordered" evidence="1">
    <location>
        <begin position="318"/>
        <end position="545"/>
    </location>
</feature>
<comment type="caution">
    <text evidence="2">The sequence shown here is derived from an EMBL/GenBank/DDBJ whole genome shotgun (WGS) entry which is preliminary data.</text>
</comment>
<feature type="region of interest" description="Disordered" evidence="1">
    <location>
        <begin position="176"/>
        <end position="223"/>
    </location>
</feature>
<feature type="region of interest" description="Disordered" evidence="1">
    <location>
        <begin position="1988"/>
        <end position="2047"/>
    </location>
</feature>
<feature type="compositionally biased region" description="Basic and acidic residues" evidence="1">
    <location>
        <begin position="176"/>
        <end position="196"/>
    </location>
</feature>
<feature type="compositionally biased region" description="Basic and acidic residues" evidence="1">
    <location>
        <begin position="206"/>
        <end position="219"/>
    </location>
</feature>
<protein>
    <submittedName>
        <fullName evidence="2">Uncharacterized protein</fullName>
    </submittedName>
</protein>
<feature type="region of interest" description="Disordered" evidence="1">
    <location>
        <begin position="2150"/>
        <end position="2176"/>
    </location>
</feature>
<feature type="compositionally biased region" description="Basic and acidic residues" evidence="1">
    <location>
        <begin position="498"/>
        <end position="522"/>
    </location>
</feature>
<evidence type="ECO:0000313" key="3">
    <source>
        <dbReference type="Proteomes" id="UP000559027"/>
    </source>
</evidence>
<feature type="compositionally biased region" description="Polar residues" evidence="1">
    <location>
        <begin position="396"/>
        <end position="420"/>
    </location>
</feature>
<feature type="region of interest" description="Disordered" evidence="1">
    <location>
        <begin position="866"/>
        <end position="898"/>
    </location>
</feature>
<feature type="compositionally biased region" description="Polar residues" evidence="1">
    <location>
        <begin position="809"/>
        <end position="819"/>
    </location>
</feature>
<accession>A0A8H5FSL6</accession>
<feature type="compositionally biased region" description="Pro residues" evidence="1">
    <location>
        <begin position="834"/>
        <end position="846"/>
    </location>
</feature>
<feature type="compositionally biased region" description="Polar residues" evidence="1">
    <location>
        <begin position="236"/>
        <end position="245"/>
    </location>
</feature>
<feature type="compositionally biased region" description="Polar residues" evidence="1">
    <location>
        <begin position="445"/>
        <end position="458"/>
    </location>
</feature>
<feature type="compositionally biased region" description="Polar residues" evidence="1">
    <location>
        <begin position="1"/>
        <end position="12"/>
    </location>
</feature>
<organism evidence="2 3">
    <name type="scientific">Leucocoprinus leucothites</name>
    <dbReference type="NCBI Taxonomy" id="201217"/>
    <lineage>
        <taxon>Eukaryota</taxon>
        <taxon>Fungi</taxon>
        <taxon>Dikarya</taxon>
        <taxon>Basidiomycota</taxon>
        <taxon>Agaricomycotina</taxon>
        <taxon>Agaricomycetes</taxon>
        <taxon>Agaricomycetidae</taxon>
        <taxon>Agaricales</taxon>
        <taxon>Agaricineae</taxon>
        <taxon>Agaricaceae</taxon>
        <taxon>Leucocoprinus</taxon>
    </lineage>
</organism>
<feature type="compositionally biased region" description="Low complexity" evidence="1">
    <location>
        <begin position="1792"/>
        <end position="1802"/>
    </location>
</feature>
<feature type="compositionally biased region" description="Polar residues" evidence="1">
    <location>
        <begin position="31"/>
        <end position="46"/>
    </location>
</feature>
<name>A0A8H5FSL6_9AGAR</name>
<dbReference type="OrthoDB" id="2563277at2759"/>
<reference evidence="2 3" key="1">
    <citation type="journal article" date="2020" name="ISME J.">
        <title>Uncovering the hidden diversity of litter-decomposition mechanisms in mushroom-forming fungi.</title>
        <authorList>
            <person name="Floudas D."/>
            <person name="Bentzer J."/>
            <person name="Ahren D."/>
            <person name="Johansson T."/>
            <person name="Persson P."/>
            <person name="Tunlid A."/>
        </authorList>
    </citation>
    <scope>NUCLEOTIDE SEQUENCE [LARGE SCALE GENOMIC DNA]</scope>
    <source>
        <strain evidence="2 3">CBS 146.42</strain>
    </source>
</reference>
<evidence type="ECO:0000256" key="1">
    <source>
        <dbReference type="SAM" id="MobiDB-lite"/>
    </source>
</evidence>
<keyword evidence="3" id="KW-1185">Reference proteome</keyword>
<feature type="region of interest" description="Disordered" evidence="1">
    <location>
        <begin position="1"/>
        <end position="46"/>
    </location>
</feature>